<dbReference type="Proteomes" id="UP000752013">
    <property type="component" value="Unassembled WGS sequence"/>
</dbReference>
<dbReference type="AlphaFoldDB" id="A0A968GET4"/>
<dbReference type="EMBL" id="JAATLK010000004">
    <property type="protein sequence ID" value="NIZ47757.1"/>
    <property type="molecule type" value="Genomic_DNA"/>
</dbReference>
<proteinExistence type="predicted"/>
<gene>
    <name evidence="1" type="ORF">HCT46_07505</name>
</gene>
<reference evidence="1" key="1">
    <citation type="submission" date="2020-03" db="EMBL/GenBank/DDBJ databases">
        <title>Spirochaetal bacteria isolated from arthropods constitute a novel genus Entomospira genus novum within the order Spirochaetales.</title>
        <authorList>
            <person name="Grana-Miraglia L."/>
            <person name="Sikutova S."/>
            <person name="Fingerle V."/>
            <person name="Sing A."/>
            <person name="Castillo-Ramirez S."/>
            <person name="Margos G."/>
            <person name="Rudolf I."/>
        </authorList>
    </citation>
    <scope>NUCLEOTIDE SEQUENCE</scope>
    <source>
        <strain evidence="1">BR208</strain>
    </source>
</reference>
<evidence type="ECO:0000313" key="1">
    <source>
        <dbReference type="EMBL" id="NIZ47757.1"/>
    </source>
</evidence>
<name>A0A968GET4_9SPIO</name>
<protein>
    <submittedName>
        <fullName evidence="1">Uncharacterized protein</fullName>
    </submittedName>
</protein>
<keyword evidence="2" id="KW-1185">Reference proteome</keyword>
<sequence length="65" mass="7647">MRQRKQEDAVWISWQARQYQRAKDLQHALEDEGSTPSVINCLIAELFLATQMLEAMKHTMQEARD</sequence>
<comment type="caution">
    <text evidence="1">The sequence shown here is derived from an EMBL/GenBank/DDBJ whole genome shotgun (WGS) entry which is preliminary data.</text>
</comment>
<organism evidence="1 2">
    <name type="scientific">Entomospira nematocerorum</name>
    <dbReference type="NCBI Taxonomy" id="2719987"/>
    <lineage>
        <taxon>Bacteria</taxon>
        <taxon>Pseudomonadati</taxon>
        <taxon>Spirochaetota</taxon>
        <taxon>Spirochaetia</taxon>
        <taxon>Spirochaetales</taxon>
        <taxon>Spirochaetaceae</taxon>
        <taxon>Entomospira</taxon>
    </lineage>
</organism>
<evidence type="ECO:0000313" key="2">
    <source>
        <dbReference type="Proteomes" id="UP000752013"/>
    </source>
</evidence>
<accession>A0A968GET4</accession>
<dbReference type="RefSeq" id="WP_167704503.1">
    <property type="nucleotide sequence ID" value="NZ_CP118171.1"/>
</dbReference>